<accession>A0A2R8AYM3</accession>
<evidence type="ECO:0008006" key="5">
    <source>
        <dbReference type="Google" id="ProtNLM"/>
    </source>
</evidence>
<evidence type="ECO:0000313" key="4">
    <source>
        <dbReference type="Proteomes" id="UP000244904"/>
    </source>
</evidence>
<keyword evidence="1 2" id="KW-0732">Signal</keyword>
<dbReference type="Pfam" id="PF13517">
    <property type="entry name" value="FG-GAP_3"/>
    <property type="match status" value="1"/>
</dbReference>
<sequence>MAGKARHVLLRACRATARRAGPVLGFWLAALAATASADCPPDHLVQPMAGRSAAASVANQHDRGLHAPWAEASAQLSLTAALAVPTDEYGHGILGDLRDAKALIITLGDPATNRIACPARVSLPKGEVFEDIAPRLADLTGDGLPEIITVQSSIQSGARLVIYDAQGTLLAATKPIGRRNRWLAPIGVADFDGDGAPDIAYIDRPHLAKRLTVWRWQSGKLTPMPPLDGVTNHQIGWAFIAGGIRNCGPSPELILSDGNWRNTLAIKWSGTGWSTKTLATHATPASLAQALTCP</sequence>
<protein>
    <recommendedName>
        <fullName evidence="5">VCBS repeat-containing protein</fullName>
    </recommendedName>
</protein>
<proteinExistence type="predicted"/>
<evidence type="ECO:0000256" key="1">
    <source>
        <dbReference type="ARBA" id="ARBA00022729"/>
    </source>
</evidence>
<name>A0A2R8AYM3_9RHOB</name>
<feature type="chain" id="PRO_5015323858" description="VCBS repeat-containing protein" evidence="2">
    <location>
        <begin position="38"/>
        <end position="294"/>
    </location>
</feature>
<reference evidence="4" key="1">
    <citation type="submission" date="2018-03" db="EMBL/GenBank/DDBJ databases">
        <authorList>
            <person name="Rodrigo-Torres L."/>
            <person name="Arahal R. D."/>
            <person name="Lucena T."/>
        </authorList>
    </citation>
    <scope>NUCLEOTIDE SEQUENCE [LARGE SCALE GENOMIC DNA]</scope>
    <source>
        <strain evidence="4">CECT 8871</strain>
    </source>
</reference>
<dbReference type="InterPro" id="IPR013517">
    <property type="entry name" value="FG-GAP"/>
</dbReference>
<keyword evidence="4" id="KW-1185">Reference proteome</keyword>
<dbReference type="OrthoDB" id="58662at2"/>
<feature type="signal peptide" evidence="2">
    <location>
        <begin position="1"/>
        <end position="37"/>
    </location>
</feature>
<dbReference type="InterPro" id="IPR028994">
    <property type="entry name" value="Integrin_alpha_N"/>
</dbReference>
<gene>
    <name evidence="3" type="ORF">PRI8871_02884</name>
</gene>
<evidence type="ECO:0000313" key="3">
    <source>
        <dbReference type="EMBL" id="SPF81067.1"/>
    </source>
</evidence>
<dbReference type="AlphaFoldDB" id="A0A2R8AYM3"/>
<evidence type="ECO:0000256" key="2">
    <source>
        <dbReference type="SAM" id="SignalP"/>
    </source>
</evidence>
<dbReference type="SUPFAM" id="SSF69318">
    <property type="entry name" value="Integrin alpha N-terminal domain"/>
    <property type="match status" value="1"/>
</dbReference>
<dbReference type="RefSeq" id="WP_108886918.1">
    <property type="nucleotide sequence ID" value="NZ_OMOJ01000006.1"/>
</dbReference>
<dbReference type="EMBL" id="OMOJ01000006">
    <property type="protein sequence ID" value="SPF81067.1"/>
    <property type="molecule type" value="Genomic_DNA"/>
</dbReference>
<organism evidence="3 4">
    <name type="scientific">Pseudoprimorskyibacter insulae</name>
    <dbReference type="NCBI Taxonomy" id="1695997"/>
    <lineage>
        <taxon>Bacteria</taxon>
        <taxon>Pseudomonadati</taxon>
        <taxon>Pseudomonadota</taxon>
        <taxon>Alphaproteobacteria</taxon>
        <taxon>Rhodobacterales</taxon>
        <taxon>Paracoccaceae</taxon>
        <taxon>Pseudoprimorskyibacter</taxon>
    </lineage>
</organism>
<dbReference type="Proteomes" id="UP000244904">
    <property type="component" value="Unassembled WGS sequence"/>
</dbReference>